<feature type="coiled-coil region" evidence="2">
    <location>
        <begin position="151"/>
        <end position="213"/>
    </location>
</feature>
<accession>A0A1H2RLD1</accession>
<protein>
    <recommendedName>
        <fullName evidence="3">Peptidoglycan hydrolase PcsB coiled-coil domain-containing protein</fullName>
    </recommendedName>
</protein>
<evidence type="ECO:0000259" key="3">
    <source>
        <dbReference type="Pfam" id="PF24568"/>
    </source>
</evidence>
<evidence type="ECO:0000313" key="4">
    <source>
        <dbReference type="EMBL" id="SDW20221.1"/>
    </source>
</evidence>
<dbReference type="Pfam" id="PF24568">
    <property type="entry name" value="CC_PcsB"/>
    <property type="match status" value="1"/>
</dbReference>
<feature type="coiled-coil region" evidence="2">
    <location>
        <begin position="56"/>
        <end position="115"/>
    </location>
</feature>
<dbReference type="Gene3D" id="6.10.250.3150">
    <property type="match status" value="1"/>
</dbReference>
<proteinExistence type="predicted"/>
<organism evidence="4 5">
    <name type="scientific">Tepidimicrobium xylanilyticum</name>
    <dbReference type="NCBI Taxonomy" id="1123352"/>
    <lineage>
        <taxon>Bacteria</taxon>
        <taxon>Bacillati</taxon>
        <taxon>Bacillota</taxon>
        <taxon>Tissierellia</taxon>
        <taxon>Tissierellales</taxon>
        <taxon>Tepidimicrobiaceae</taxon>
        <taxon>Tepidimicrobium</taxon>
    </lineage>
</organism>
<name>A0A1H2RLD1_9FIRM</name>
<dbReference type="RefSeq" id="WP_093750327.1">
    <property type="nucleotide sequence ID" value="NZ_BSYN01000001.1"/>
</dbReference>
<dbReference type="AlphaFoldDB" id="A0A1H2RLD1"/>
<sequence length="372" mass="43465">MQRGRYRVKVLVLVGLILMNTIFISAEKAVEEDSIEDIEGKLFDISEEEREILGLLFTQVQEIEELERQKESIQLDIENMKKVIENLEDRIEEETKNYEDKLDILKEVLRSYQRMGPISYIQVILDADNITSLLRRVNILRDLTKNTGELLDFIQQIRDELTAEKMNLDEKLNLLQEKEGDLAKTLEERESKIKELEAHLASLNENRQYYEEQLGIILKMIEDLTLLIQNATKEFTHIIRGGNLPEEELELKLNLEGIKAIIYEDTFNKILQSNDNLPHIIIHFHQDLIEMEFPEENLLLKGNFLILDGQTLQLQVEEGNFYGFLLNRGTIDRFFEEGYFLLDISPILGKNGIKSIKVMEGYLELTVEINMF</sequence>
<dbReference type="EMBL" id="FNNG01000001">
    <property type="protein sequence ID" value="SDW20221.1"/>
    <property type="molecule type" value="Genomic_DNA"/>
</dbReference>
<keyword evidence="5" id="KW-1185">Reference proteome</keyword>
<dbReference type="Proteomes" id="UP000198828">
    <property type="component" value="Unassembled WGS sequence"/>
</dbReference>
<gene>
    <name evidence="4" type="ORF">SAMN05660923_00409</name>
</gene>
<evidence type="ECO:0000313" key="5">
    <source>
        <dbReference type="Proteomes" id="UP000198828"/>
    </source>
</evidence>
<dbReference type="InterPro" id="IPR057309">
    <property type="entry name" value="PcsB_CC"/>
</dbReference>
<reference evidence="4 5" key="1">
    <citation type="submission" date="2016-10" db="EMBL/GenBank/DDBJ databases">
        <authorList>
            <person name="de Groot N.N."/>
        </authorList>
    </citation>
    <scope>NUCLEOTIDE SEQUENCE [LARGE SCALE GENOMIC DNA]</scope>
    <source>
        <strain evidence="4 5">DSM 23310</strain>
    </source>
</reference>
<evidence type="ECO:0000256" key="2">
    <source>
        <dbReference type="SAM" id="Coils"/>
    </source>
</evidence>
<keyword evidence="2" id="KW-0175">Coiled coil</keyword>
<evidence type="ECO:0000256" key="1">
    <source>
        <dbReference type="ARBA" id="ARBA00022729"/>
    </source>
</evidence>
<dbReference type="OrthoDB" id="1706424at2"/>
<keyword evidence="1" id="KW-0732">Signal</keyword>
<feature type="domain" description="Peptidoglycan hydrolase PcsB coiled-coil" evidence="3">
    <location>
        <begin position="91"/>
        <end position="156"/>
    </location>
</feature>